<evidence type="ECO:0000256" key="5">
    <source>
        <dbReference type="ARBA" id="ARBA00022023"/>
    </source>
</evidence>
<evidence type="ECO:0000256" key="6">
    <source>
        <dbReference type="ARBA" id="ARBA00022485"/>
    </source>
</evidence>
<comment type="catalytic activity">
    <reaction evidence="1">
        <text>Hydrolyzes free adenine bases from 7,8-dihydro-8-oxoguanine:adenine mismatched double-stranded DNA, leaving an apurinic site.</text>
        <dbReference type="EC" id="3.2.2.31"/>
    </reaction>
</comment>
<evidence type="ECO:0000256" key="1">
    <source>
        <dbReference type="ARBA" id="ARBA00000843"/>
    </source>
</evidence>
<feature type="region of interest" description="Disordered" evidence="14">
    <location>
        <begin position="1"/>
        <end position="33"/>
    </location>
</feature>
<organism evidence="16 17">
    <name type="scientific">Zafaria cholistanensis</name>
    <dbReference type="NCBI Taxonomy" id="1682741"/>
    <lineage>
        <taxon>Bacteria</taxon>
        <taxon>Bacillati</taxon>
        <taxon>Actinomycetota</taxon>
        <taxon>Actinomycetes</taxon>
        <taxon>Micrococcales</taxon>
        <taxon>Micrococcaceae</taxon>
        <taxon>Zafaria</taxon>
    </lineage>
</organism>
<evidence type="ECO:0000256" key="10">
    <source>
        <dbReference type="ARBA" id="ARBA00023004"/>
    </source>
</evidence>
<dbReference type="GO" id="GO:0046872">
    <property type="term" value="F:metal ion binding"/>
    <property type="evidence" value="ECO:0007669"/>
    <property type="project" value="UniProtKB-KW"/>
</dbReference>
<dbReference type="PANTHER" id="PTHR42944">
    <property type="entry name" value="ADENINE DNA GLYCOSYLASE"/>
    <property type="match status" value="1"/>
</dbReference>
<dbReference type="GO" id="GO:0006284">
    <property type="term" value="P:base-excision repair"/>
    <property type="evidence" value="ECO:0007669"/>
    <property type="project" value="InterPro"/>
</dbReference>
<reference evidence="16 17" key="1">
    <citation type="submission" date="2019-09" db="EMBL/GenBank/DDBJ databases">
        <title>Arthrobacter zafarii sp. nov., a moderately thermotolerant and halotolerant actinobacterium isolated from Cholistan desert soil of Pakistan.</title>
        <authorList>
            <person name="Amin A."/>
            <person name="Ahmed I."/>
            <person name="Khalid N."/>
            <person name="Schumann P."/>
            <person name="Busse H.J."/>
            <person name="Khan I.U."/>
            <person name="Li S."/>
            <person name="Li W.J."/>
        </authorList>
    </citation>
    <scope>NUCLEOTIDE SEQUENCE [LARGE SCALE GENOMIC DNA]</scope>
    <source>
        <strain evidence="16 17">NCCP-1664</strain>
    </source>
</reference>
<comment type="similarity">
    <text evidence="3">Belongs to the Nth/MutY family.</text>
</comment>
<dbReference type="InterPro" id="IPR011257">
    <property type="entry name" value="DNA_glycosylase"/>
</dbReference>
<feature type="domain" description="HhH-GPD" evidence="15">
    <location>
        <begin position="72"/>
        <end position="228"/>
    </location>
</feature>
<dbReference type="Pfam" id="PF00730">
    <property type="entry name" value="HhH-GPD"/>
    <property type="match status" value="1"/>
</dbReference>
<dbReference type="CDD" id="cd00056">
    <property type="entry name" value="ENDO3c"/>
    <property type="match status" value="1"/>
</dbReference>
<evidence type="ECO:0000256" key="14">
    <source>
        <dbReference type="SAM" id="MobiDB-lite"/>
    </source>
</evidence>
<keyword evidence="9" id="KW-0378">Hydrolase</keyword>
<feature type="compositionally biased region" description="Acidic residues" evidence="14">
    <location>
        <begin position="19"/>
        <end position="30"/>
    </location>
</feature>
<evidence type="ECO:0000256" key="11">
    <source>
        <dbReference type="ARBA" id="ARBA00023014"/>
    </source>
</evidence>
<accession>A0A5A7NVC3</accession>
<keyword evidence="6" id="KW-0004">4Fe-4S</keyword>
<evidence type="ECO:0000313" key="17">
    <source>
        <dbReference type="Proteomes" id="UP000325307"/>
    </source>
</evidence>
<keyword evidence="13" id="KW-0326">Glycosidase</keyword>
<evidence type="ECO:0000256" key="13">
    <source>
        <dbReference type="ARBA" id="ARBA00023295"/>
    </source>
</evidence>
<dbReference type="Gene3D" id="1.10.1670.10">
    <property type="entry name" value="Helix-hairpin-Helix base-excision DNA repair enzymes (C-terminal)"/>
    <property type="match status" value="1"/>
</dbReference>
<dbReference type="EMBL" id="BKDJ01000016">
    <property type="protein sequence ID" value="GER24077.1"/>
    <property type="molecule type" value="Genomic_DNA"/>
</dbReference>
<dbReference type="InterPro" id="IPR003651">
    <property type="entry name" value="Endonuclease3_FeS-loop_motif"/>
</dbReference>
<dbReference type="InterPro" id="IPR003265">
    <property type="entry name" value="HhH-GPD_domain"/>
</dbReference>
<dbReference type="PROSITE" id="PS00764">
    <property type="entry name" value="ENDONUCLEASE_III_1"/>
    <property type="match status" value="1"/>
</dbReference>
<keyword evidence="8" id="KW-0227">DNA damage</keyword>
<comment type="caution">
    <text evidence="16">The sequence shown here is derived from an EMBL/GenBank/DDBJ whole genome shotgun (WGS) entry which is preliminary data.</text>
</comment>
<name>A0A5A7NVC3_9MICC</name>
<evidence type="ECO:0000256" key="12">
    <source>
        <dbReference type="ARBA" id="ARBA00023204"/>
    </source>
</evidence>
<comment type="cofactor">
    <cofactor evidence="2">
        <name>[4Fe-4S] cluster</name>
        <dbReference type="ChEBI" id="CHEBI:49883"/>
    </cofactor>
</comment>
<dbReference type="SMART" id="SM00525">
    <property type="entry name" value="FES"/>
    <property type="match status" value="1"/>
</dbReference>
<keyword evidence="12" id="KW-0234">DNA repair</keyword>
<evidence type="ECO:0000256" key="2">
    <source>
        <dbReference type="ARBA" id="ARBA00001966"/>
    </source>
</evidence>
<dbReference type="GO" id="GO:0051539">
    <property type="term" value="F:4 iron, 4 sulfur cluster binding"/>
    <property type="evidence" value="ECO:0007669"/>
    <property type="project" value="UniProtKB-KW"/>
</dbReference>
<gene>
    <name evidence="16" type="ORF">NCCP1664_25720</name>
</gene>
<keyword evidence="11" id="KW-0411">Iron-sulfur</keyword>
<evidence type="ECO:0000259" key="15">
    <source>
        <dbReference type="SMART" id="SM00478"/>
    </source>
</evidence>
<dbReference type="GO" id="GO:0034039">
    <property type="term" value="F:8-oxo-7,8-dihydroguanine DNA N-glycosylase activity"/>
    <property type="evidence" value="ECO:0007669"/>
    <property type="project" value="TreeGrafter"/>
</dbReference>
<evidence type="ECO:0000313" key="16">
    <source>
        <dbReference type="EMBL" id="GER24077.1"/>
    </source>
</evidence>
<feature type="region of interest" description="Disordered" evidence="14">
    <location>
        <begin position="296"/>
        <end position="316"/>
    </location>
</feature>
<dbReference type="SUPFAM" id="SSF48150">
    <property type="entry name" value="DNA-glycosylase"/>
    <property type="match status" value="1"/>
</dbReference>
<protein>
    <recommendedName>
        <fullName evidence="5">Adenine DNA glycosylase</fullName>
        <ecNumber evidence="4">3.2.2.31</ecNumber>
    </recommendedName>
</protein>
<dbReference type="GO" id="GO:0035485">
    <property type="term" value="F:adenine/guanine mispair binding"/>
    <property type="evidence" value="ECO:0007669"/>
    <property type="project" value="TreeGrafter"/>
</dbReference>
<dbReference type="Gene3D" id="1.10.340.30">
    <property type="entry name" value="Hypothetical protein, domain 2"/>
    <property type="match status" value="1"/>
</dbReference>
<dbReference type="FunFam" id="1.10.340.30:FF:000003">
    <property type="entry name" value="A/G-specific adenine glycosylase"/>
    <property type="match status" value="1"/>
</dbReference>
<proteinExistence type="inferred from homology"/>
<dbReference type="Pfam" id="PF10576">
    <property type="entry name" value="EndIII_4Fe-2S"/>
    <property type="match status" value="1"/>
</dbReference>
<dbReference type="InterPro" id="IPR044298">
    <property type="entry name" value="MIG/MutY"/>
</dbReference>
<dbReference type="EC" id="3.2.2.31" evidence="4"/>
<sequence length="367" mass="39169">MPPSRLGEPRWGDPGLGEPDLEEPGLEEPDLVDRGLGGLHRRVTDWFAANARDLPWRRPECTPWGVMVSEFMLQQTPVARVLPVWEEWMERWPEPADLAAEPAGEALRAWGRLGYPRRALRLHGAAQRIVEEHGGRVPSAHADLLALPGVGAYTAAAISCFAFGAPETVVDTNIRRVHARLVSGRALPEPSYTAAEARLAEALMPAREQDGGRLANAWNAAVMELGALVCTARSPRCPQCPVADVCAWVGAGQPEPHYVPKGQPWAGTDRQVRGAFMAVLRASEVPVRRAELLGASGRVPNPAAPAEDTASGDTALGNTVSGDPALAAAWKRLAGLSAPADQRLRCLDGLLADGLAHEGPEGVALPH</sequence>
<keyword evidence="17" id="KW-1185">Reference proteome</keyword>
<dbReference type="InterPro" id="IPR004035">
    <property type="entry name" value="Endouclease-III_FeS-bd_BS"/>
</dbReference>
<dbReference type="InterPro" id="IPR023170">
    <property type="entry name" value="HhH_base_excis_C"/>
</dbReference>
<dbReference type="SMART" id="SM00478">
    <property type="entry name" value="ENDO3c"/>
    <property type="match status" value="1"/>
</dbReference>
<evidence type="ECO:0000256" key="9">
    <source>
        <dbReference type="ARBA" id="ARBA00022801"/>
    </source>
</evidence>
<evidence type="ECO:0000256" key="7">
    <source>
        <dbReference type="ARBA" id="ARBA00022723"/>
    </source>
</evidence>
<dbReference type="GO" id="GO:0000701">
    <property type="term" value="F:purine-specific mismatch base pair DNA N-glycosylase activity"/>
    <property type="evidence" value="ECO:0007669"/>
    <property type="project" value="UniProtKB-EC"/>
</dbReference>
<dbReference type="PANTHER" id="PTHR42944:SF1">
    <property type="entry name" value="ADENINE DNA GLYCOSYLASE"/>
    <property type="match status" value="1"/>
</dbReference>
<evidence type="ECO:0000256" key="4">
    <source>
        <dbReference type="ARBA" id="ARBA00012045"/>
    </source>
</evidence>
<dbReference type="GO" id="GO:0006298">
    <property type="term" value="P:mismatch repair"/>
    <property type="evidence" value="ECO:0007669"/>
    <property type="project" value="TreeGrafter"/>
</dbReference>
<dbReference type="AlphaFoldDB" id="A0A5A7NVC3"/>
<keyword evidence="7" id="KW-0479">Metal-binding</keyword>
<evidence type="ECO:0000256" key="8">
    <source>
        <dbReference type="ARBA" id="ARBA00022763"/>
    </source>
</evidence>
<dbReference type="Proteomes" id="UP000325307">
    <property type="component" value="Unassembled WGS sequence"/>
</dbReference>
<evidence type="ECO:0000256" key="3">
    <source>
        <dbReference type="ARBA" id="ARBA00008343"/>
    </source>
</evidence>
<dbReference type="GO" id="GO:0032357">
    <property type="term" value="F:oxidized purine DNA binding"/>
    <property type="evidence" value="ECO:0007669"/>
    <property type="project" value="TreeGrafter"/>
</dbReference>
<keyword evidence="10" id="KW-0408">Iron</keyword>